<organism evidence="2">
    <name type="scientific">Micrurus lemniscatus lemniscatus</name>
    <dbReference type="NCBI Taxonomy" id="129467"/>
    <lineage>
        <taxon>Eukaryota</taxon>
        <taxon>Metazoa</taxon>
        <taxon>Chordata</taxon>
        <taxon>Craniata</taxon>
        <taxon>Vertebrata</taxon>
        <taxon>Euteleostomi</taxon>
        <taxon>Lepidosauria</taxon>
        <taxon>Squamata</taxon>
        <taxon>Bifurcata</taxon>
        <taxon>Unidentata</taxon>
        <taxon>Episquamata</taxon>
        <taxon>Toxicofera</taxon>
        <taxon>Serpentes</taxon>
        <taxon>Colubroidea</taxon>
        <taxon>Elapidae</taxon>
        <taxon>Elapinae</taxon>
        <taxon>Micrurus</taxon>
    </lineage>
</organism>
<keyword evidence="1" id="KW-0732">Signal</keyword>
<name>A0A2D4IS71_MICLE</name>
<sequence length="108" mass="11980">MLLKLFLAFRNIARAGVHLMMFPDIERASVHCEMVASHCNVLSSFLSSEIPHWLAFYNNCASYQLEALVSTCMEREDKWTYVTGQGEGPGFAGVGDGWEACTWVGLAS</sequence>
<reference evidence="2" key="1">
    <citation type="submission" date="2017-07" db="EMBL/GenBank/DDBJ databases">
        <authorList>
            <person name="Mikheyev A."/>
            <person name="Grau M."/>
        </authorList>
    </citation>
    <scope>NUCLEOTIDE SEQUENCE</scope>
    <source>
        <tissue evidence="2">Venom_gland</tissue>
    </source>
</reference>
<evidence type="ECO:0000313" key="2">
    <source>
        <dbReference type="EMBL" id="LAA86954.1"/>
    </source>
</evidence>
<proteinExistence type="predicted"/>
<protein>
    <submittedName>
        <fullName evidence="2">Uncharacterized protein</fullName>
    </submittedName>
</protein>
<evidence type="ECO:0000256" key="1">
    <source>
        <dbReference type="SAM" id="SignalP"/>
    </source>
</evidence>
<dbReference type="EMBL" id="IACK01125424">
    <property type="protein sequence ID" value="LAA86954.1"/>
    <property type="molecule type" value="Transcribed_RNA"/>
</dbReference>
<dbReference type="AlphaFoldDB" id="A0A2D4IS71"/>
<reference evidence="2" key="2">
    <citation type="submission" date="2017-11" db="EMBL/GenBank/DDBJ databases">
        <title>Coralsnake Venomics: Analyses of Venom Gland Transcriptomes and Proteomes of Six Brazilian Taxa.</title>
        <authorList>
            <person name="Aird S.D."/>
            <person name="Jorge da Silva N."/>
            <person name="Qiu L."/>
            <person name="Villar-Briones A."/>
            <person name="Aparecida-Saddi V."/>
            <person name="Campos-Telles M.P."/>
            <person name="Grau M."/>
            <person name="Mikheyev A.S."/>
        </authorList>
    </citation>
    <scope>NUCLEOTIDE SEQUENCE</scope>
    <source>
        <tissue evidence="2">Venom_gland</tissue>
    </source>
</reference>
<feature type="chain" id="PRO_5013803924" evidence="1">
    <location>
        <begin position="16"/>
        <end position="108"/>
    </location>
</feature>
<feature type="signal peptide" evidence="1">
    <location>
        <begin position="1"/>
        <end position="15"/>
    </location>
</feature>
<accession>A0A2D4IS71</accession>